<dbReference type="InterPro" id="IPR011990">
    <property type="entry name" value="TPR-like_helical_dom_sf"/>
</dbReference>
<dbReference type="OrthoDB" id="3040891at2759"/>
<keyword evidence="2" id="KW-1185">Reference proteome</keyword>
<comment type="caution">
    <text evidence="1">The sequence shown here is derived from an EMBL/GenBank/DDBJ whole genome shotgun (WGS) entry which is preliminary data.</text>
</comment>
<dbReference type="SUPFAM" id="SSF48452">
    <property type="entry name" value="TPR-like"/>
    <property type="match status" value="1"/>
</dbReference>
<dbReference type="Gene3D" id="1.25.40.10">
    <property type="entry name" value="Tetratricopeptide repeat domain"/>
    <property type="match status" value="1"/>
</dbReference>
<evidence type="ECO:0000313" key="1">
    <source>
        <dbReference type="EMBL" id="KAF7368268.1"/>
    </source>
</evidence>
<sequence length="301" mass="33424">MRNINSLIRIMDLAHFSRVMLKSDSILLPLIAQYIDTFNDIWIHCRYLMLRLSGSRPPLLPSEADAGIAKSTTGHFSDMDKGRQVQFFKSVVAYYLRIGDPIKALKFNEIAMSVMDGETQEEQNRLPHAFVYLDAGLIAQQNGQYQRAIYSARKGRIEARKAGSVLTELDCLVLEADTLTSLGNLSHALELCEAAQNLAVASGLQSSDREIAIWDITAEVAFQKSQYDKAYRLYQLIAENTSSAKSPHFHIHASLWLIEIEIFLGQAGHGTGKKIDLSEGHVGKSPVEARDTLCKIVGGQS</sequence>
<protein>
    <submittedName>
        <fullName evidence="1">Uncharacterized protein</fullName>
    </submittedName>
</protein>
<proteinExistence type="predicted"/>
<evidence type="ECO:0000313" key="2">
    <source>
        <dbReference type="Proteomes" id="UP000620124"/>
    </source>
</evidence>
<accession>A0A8H6YW97</accession>
<dbReference type="Proteomes" id="UP000620124">
    <property type="component" value="Unassembled WGS sequence"/>
</dbReference>
<organism evidence="1 2">
    <name type="scientific">Mycena venus</name>
    <dbReference type="NCBI Taxonomy" id="2733690"/>
    <lineage>
        <taxon>Eukaryota</taxon>
        <taxon>Fungi</taxon>
        <taxon>Dikarya</taxon>
        <taxon>Basidiomycota</taxon>
        <taxon>Agaricomycotina</taxon>
        <taxon>Agaricomycetes</taxon>
        <taxon>Agaricomycetidae</taxon>
        <taxon>Agaricales</taxon>
        <taxon>Marasmiineae</taxon>
        <taxon>Mycenaceae</taxon>
        <taxon>Mycena</taxon>
    </lineage>
</organism>
<dbReference type="AlphaFoldDB" id="A0A8H6YW97"/>
<name>A0A8H6YW97_9AGAR</name>
<reference evidence="1" key="1">
    <citation type="submission" date="2020-05" db="EMBL/GenBank/DDBJ databases">
        <title>Mycena genomes resolve the evolution of fungal bioluminescence.</title>
        <authorList>
            <person name="Tsai I.J."/>
        </authorList>
    </citation>
    <scope>NUCLEOTIDE SEQUENCE</scope>
    <source>
        <strain evidence="1">CCC161011</strain>
    </source>
</reference>
<gene>
    <name evidence="1" type="ORF">MVEN_00147700</name>
</gene>
<dbReference type="EMBL" id="JACAZI010000002">
    <property type="protein sequence ID" value="KAF7368268.1"/>
    <property type="molecule type" value="Genomic_DNA"/>
</dbReference>